<dbReference type="PANTHER" id="PTHR46889">
    <property type="entry name" value="TRANSPOSASE INSF FOR INSERTION SEQUENCE IS3B-RELATED"/>
    <property type="match status" value="1"/>
</dbReference>
<dbReference type="EMBL" id="VIFK01000591">
    <property type="protein sequence ID" value="TQE92716.1"/>
    <property type="molecule type" value="Genomic_DNA"/>
</dbReference>
<dbReference type="Gene3D" id="1.10.10.60">
    <property type="entry name" value="Homeodomain-like"/>
    <property type="match status" value="1"/>
</dbReference>
<feature type="coiled-coil region" evidence="2">
    <location>
        <begin position="55"/>
        <end position="82"/>
    </location>
</feature>
<dbReference type="InterPro" id="IPR025948">
    <property type="entry name" value="HTH-like_dom"/>
</dbReference>
<dbReference type="GO" id="GO:0015074">
    <property type="term" value="P:DNA integration"/>
    <property type="evidence" value="ECO:0007669"/>
    <property type="project" value="InterPro"/>
</dbReference>
<keyword evidence="2" id="KW-0175">Coiled coil</keyword>
<name>A0A540V7I3_9GAMM</name>
<dbReference type="Pfam" id="PF01527">
    <property type="entry name" value="HTH_Tnp_1"/>
    <property type="match status" value="1"/>
</dbReference>
<dbReference type="Pfam" id="PF00665">
    <property type="entry name" value="rve"/>
    <property type="match status" value="1"/>
</dbReference>
<dbReference type="GO" id="GO:0003677">
    <property type="term" value="F:DNA binding"/>
    <property type="evidence" value="ECO:0007669"/>
    <property type="project" value="InterPro"/>
</dbReference>
<dbReference type="AlphaFoldDB" id="A0A540V7I3"/>
<dbReference type="InterPro" id="IPR036397">
    <property type="entry name" value="RNaseH_sf"/>
</dbReference>
<dbReference type="GO" id="GO:0004803">
    <property type="term" value="F:transposase activity"/>
    <property type="evidence" value="ECO:0007669"/>
    <property type="project" value="InterPro"/>
</dbReference>
<accession>A0A540V7I3</accession>
<dbReference type="InterPro" id="IPR002514">
    <property type="entry name" value="Transposase_8"/>
</dbReference>
<proteinExistence type="inferred from homology"/>
<evidence type="ECO:0000313" key="5">
    <source>
        <dbReference type="Proteomes" id="UP000315400"/>
    </source>
</evidence>
<reference evidence="4 5" key="1">
    <citation type="submission" date="2019-06" db="EMBL/GenBank/DDBJ databases">
        <title>Metagenome assembled Genome of Spiribacter salinus SL48-SHIP from the microbial mat of Salt Lake 48 (Novosibirsk region, Russia).</title>
        <authorList>
            <person name="Shipova A."/>
            <person name="Rozanov A.S."/>
            <person name="Bryanskaya A.V."/>
            <person name="Peltek S.E."/>
        </authorList>
    </citation>
    <scope>NUCLEOTIDE SEQUENCE [LARGE SCALE GENOMIC DNA]</scope>
    <source>
        <strain evidence="4">SL48-SHIP-2</strain>
    </source>
</reference>
<dbReference type="NCBIfam" id="NF033516">
    <property type="entry name" value="transpos_IS3"/>
    <property type="match status" value="1"/>
</dbReference>
<dbReference type="SUPFAM" id="SSF53098">
    <property type="entry name" value="Ribonuclease H-like"/>
    <property type="match status" value="1"/>
</dbReference>
<dbReference type="GO" id="GO:0006313">
    <property type="term" value="P:DNA transposition"/>
    <property type="evidence" value="ECO:0007669"/>
    <property type="project" value="InterPro"/>
</dbReference>
<dbReference type="InterPro" id="IPR050900">
    <property type="entry name" value="Transposase_IS3/IS150/IS904"/>
</dbReference>
<dbReference type="Proteomes" id="UP000315400">
    <property type="component" value="Unassembled WGS sequence"/>
</dbReference>
<feature type="domain" description="Integrase catalytic" evidence="3">
    <location>
        <begin position="213"/>
        <end position="376"/>
    </location>
</feature>
<dbReference type="InterPro" id="IPR009057">
    <property type="entry name" value="Homeodomain-like_sf"/>
</dbReference>
<dbReference type="Gene3D" id="3.30.420.10">
    <property type="entry name" value="Ribonuclease H-like superfamily/Ribonuclease H"/>
    <property type="match status" value="1"/>
</dbReference>
<dbReference type="PROSITE" id="PS50994">
    <property type="entry name" value="INTEGRASE"/>
    <property type="match status" value="1"/>
</dbReference>
<evidence type="ECO:0000256" key="2">
    <source>
        <dbReference type="SAM" id="Coils"/>
    </source>
</evidence>
<comment type="similarity">
    <text evidence="1">Belongs to the transposase 8 family.</text>
</comment>
<dbReference type="SUPFAM" id="SSF46689">
    <property type="entry name" value="Homeodomain-like"/>
    <property type="match status" value="1"/>
</dbReference>
<dbReference type="PANTHER" id="PTHR46889:SF4">
    <property type="entry name" value="TRANSPOSASE INSO FOR INSERTION SEQUENCE ELEMENT IS911B-RELATED"/>
    <property type="match status" value="1"/>
</dbReference>
<protein>
    <submittedName>
        <fullName evidence="4">IS3 family transposase</fullName>
    </submittedName>
</protein>
<organism evidence="4 5">
    <name type="scientific">Spiribacter salinus</name>
    <dbReference type="NCBI Taxonomy" id="1335746"/>
    <lineage>
        <taxon>Bacteria</taxon>
        <taxon>Pseudomonadati</taxon>
        <taxon>Pseudomonadota</taxon>
        <taxon>Gammaproteobacteria</taxon>
        <taxon>Chromatiales</taxon>
        <taxon>Ectothiorhodospiraceae</taxon>
        <taxon>Spiribacter</taxon>
    </lineage>
</organism>
<evidence type="ECO:0000259" key="3">
    <source>
        <dbReference type="PROSITE" id="PS50994"/>
    </source>
</evidence>
<sequence>MGTGRTDEFRKDAVRIALTSGLTRRQVADDLGVGLSTLNKWVTAHRDTDVVSPEDRELARENERLRRENRILKEERDILKKGHPVLREPKAMRFRFVEEQRGAFPIDRLCQVMNVSPRGLRAFRSRPASRRQRTDMVVLAHIKEQSRLSLGSYGRPRMTEELKEVGVDVGHRRVGRLMRENGITVERTRKFKATTDSDHTFNIAPNLLDRDFKADQPNQKWAGDISYIWTREGWLYLAVILDLHSRRVIGWAVSNRMKRDLAIRALKMAIAFRAPPKGCIFHSDRGSQYCSHDYQKILRQHGFRVSMSGKGNCYDNAAVETFFKTIKAELIWRRSWETRRQAEMAIFEYINGFYNPRRRHSALGWKSPVAFERKVA</sequence>
<dbReference type="Pfam" id="PF13276">
    <property type="entry name" value="HTH_21"/>
    <property type="match status" value="1"/>
</dbReference>
<gene>
    <name evidence="4" type="ORF">FKY71_19340</name>
</gene>
<evidence type="ECO:0000256" key="1">
    <source>
        <dbReference type="ARBA" id="ARBA00009964"/>
    </source>
</evidence>
<dbReference type="InterPro" id="IPR048020">
    <property type="entry name" value="Transpos_IS3"/>
</dbReference>
<dbReference type="InterPro" id="IPR001584">
    <property type="entry name" value="Integrase_cat-core"/>
</dbReference>
<dbReference type="InterPro" id="IPR012337">
    <property type="entry name" value="RNaseH-like_sf"/>
</dbReference>
<dbReference type="Pfam" id="PF13333">
    <property type="entry name" value="rve_2"/>
    <property type="match status" value="1"/>
</dbReference>
<comment type="caution">
    <text evidence="4">The sequence shown here is derived from an EMBL/GenBank/DDBJ whole genome shotgun (WGS) entry which is preliminary data.</text>
</comment>
<evidence type="ECO:0000313" key="4">
    <source>
        <dbReference type="EMBL" id="TQE92716.1"/>
    </source>
</evidence>